<dbReference type="Proteomes" id="UP000231564">
    <property type="component" value="Chromosome MARIT"/>
</dbReference>
<evidence type="ECO:0000256" key="1">
    <source>
        <dbReference type="SAM" id="Phobius"/>
    </source>
</evidence>
<dbReference type="STRING" id="1349785.GCA_000509405_01310"/>
<dbReference type="Pfam" id="PF06167">
    <property type="entry name" value="Peptidase_M90"/>
    <property type="match status" value="1"/>
</dbReference>
<dbReference type="AlphaFoldDB" id="A0A2H1E6P5"/>
<dbReference type="GO" id="GO:0004177">
    <property type="term" value="F:aminopeptidase activity"/>
    <property type="evidence" value="ECO:0007669"/>
    <property type="project" value="TreeGrafter"/>
</dbReference>
<accession>A0A2H1E6P5</accession>
<dbReference type="InterPro" id="IPR010384">
    <property type="entry name" value="MtfA_fam"/>
</dbReference>
<keyword evidence="3" id="KW-1185">Reference proteome</keyword>
<evidence type="ECO:0000313" key="2">
    <source>
        <dbReference type="EMBL" id="SFZ80446.1"/>
    </source>
</evidence>
<name>A0A2H1E6P5_9FLAO</name>
<evidence type="ECO:0000313" key="3">
    <source>
        <dbReference type="Proteomes" id="UP000231564"/>
    </source>
</evidence>
<feature type="transmembrane region" description="Helical" evidence="1">
    <location>
        <begin position="5"/>
        <end position="21"/>
    </location>
</feature>
<sequence length="266" mass="32385">MKHIYAIKFSLYFVSMLTFLIKYIEYIYVYIFHKPIFIHLYFRLRKLSKQQKEILINKFGFYNRLSEEHKVYFEHRLSTFIRRKKFIGRDGFIVTNEVKILVGGVYVMLTFGLRKYLIDVFDKIIIYPSAYYSVINNHWHKGEFNYRFKAIVFSWEDFVEGMQIEHDNFHLGIHEFMHALSFYGKKSNDYSAKVFFEMHEDITSILHNPENILDIKKANYFRAYAYTNKLEFMAVVMEYFFESPDELKAHFPVLYQKIVKMLNYKF</sequence>
<keyword evidence="1" id="KW-0812">Transmembrane</keyword>
<dbReference type="Gene3D" id="1.10.472.150">
    <property type="entry name" value="Glucose-regulated metallo-peptidase M90, N-terminal domain"/>
    <property type="match status" value="1"/>
</dbReference>
<reference evidence="2 3" key="1">
    <citation type="submission" date="2016-11" db="EMBL/GenBank/DDBJ databases">
        <authorList>
            <person name="Jaros S."/>
            <person name="Januszkiewicz K."/>
            <person name="Wedrychowicz H."/>
        </authorList>
    </citation>
    <scope>NUCLEOTIDE SEQUENCE [LARGE SCALE GENOMIC DNA]</scope>
    <source>
        <strain evidence="2">NCIMB 2154T</strain>
    </source>
</reference>
<dbReference type="InterPro" id="IPR042252">
    <property type="entry name" value="MtfA_N"/>
</dbReference>
<dbReference type="KEGG" id="tmar:MARIT_0553"/>
<dbReference type="GO" id="GO:0005829">
    <property type="term" value="C:cytosol"/>
    <property type="evidence" value="ECO:0007669"/>
    <property type="project" value="TreeGrafter"/>
</dbReference>
<gene>
    <name evidence="2" type="ORF">MARIT_0553</name>
</gene>
<dbReference type="CDD" id="cd20170">
    <property type="entry name" value="Peptidase_M90-like"/>
    <property type="match status" value="1"/>
</dbReference>
<dbReference type="EMBL" id="LT634361">
    <property type="protein sequence ID" value="SFZ80446.1"/>
    <property type="molecule type" value="Genomic_DNA"/>
</dbReference>
<dbReference type="SUPFAM" id="SSF55486">
    <property type="entry name" value="Metalloproteases ('zincins'), catalytic domain"/>
    <property type="match status" value="1"/>
</dbReference>
<proteinExistence type="predicted"/>
<protein>
    <recommendedName>
        <fullName evidence="4">Zinc-dependent peptidase</fullName>
    </recommendedName>
</protein>
<keyword evidence="1" id="KW-0472">Membrane</keyword>
<organism evidence="2 3">
    <name type="scientific">Tenacibaculum maritimum NCIMB 2154</name>
    <dbReference type="NCBI Taxonomy" id="1349785"/>
    <lineage>
        <taxon>Bacteria</taxon>
        <taxon>Pseudomonadati</taxon>
        <taxon>Bacteroidota</taxon>
        <taxon>Flavobacteriia</taxon>
        <taxon>Flavobacteriales</taxon>
        <taxon>Flavobacteriaceae</taxon>
        <taxon>Tenacibaculum</taxon>
    </lineage>
</organism>
<keyword evidence="1" id="KW-1133">Transmembrane helix</keyword>
<dbReference type="PANTHER" id="PTHR30164">
    <property type="entry name" value="MTFA PEPTIDASE"/>
    <property type="match status" value="1"/>
</dbReference>
<evidence type="ECO:0008006" key="4">
    <source>
        <dbReference type="Google" id="ProtNLM"/>
    </source>
</evidence>
<dbReference type="PANTHER" id="PTHR30164:SF2">
    <property type="entry name" value="PROTEIN MTFA"/>
    <property type="match status" value="1"/>
</dbReference>